<accession>A0A8S4S128</accession>
<dbReference type="CDD" id="cd14367">
    <property type="entry name" value="CUE_CUED2"/>
    <property type="match status" value="1"/>
</dbReference>
<dbReference type="InterPro" id="IPR052480">
    <property type="entry name" value="RAPsyn"/>
</dbReference>
<dbReference type="InterPro" id="IPR019568">
    <property type="entry name" value="Rapsyn_myristoylation/link_N"/>
</dbReference>
<dbReference type="AlphaFoldDB" id="A0A8S4S128"/>
<gene>
    <name evidence="3" type="primary">jg5181</name>
    <name evidence="3" type="ORF">PAEG_LOCUS19525</name>
</gene>
<dbReference type="InterPro" id="IPR011990">
    <property type="entry name" value="TPR-like_helical_dom_sf"/>
</dbReference>
<comment type="caution">
    <text evidence="3">The sequence shown here is derived from an EMBL/GenBank/DDBJ whole genome shotgun (WGS) entry which is preliminary data.</text>
</comment>
<dbReference type="GO" id="GO:0005886">
    <property type="term" value="C:plasma membrane"/>
    <property type="evidence" value="ECO:0007669"/>
    <property type="project" value="TreeGrafter"/>
</dbReference>
<dbReference type="OrthoDB" id="10040854at2759"/>
<evidence type="ECO:0000259" key="2">
    <source>
        <dbReference type="Pfam" id="PF10579"/>
    </source>
</evidence>
<dbReference type="InterPro" id="IPR039805">
    <property type="entry name" value="CUE_CUED2"/>
</dbReference>
<evidence type="ECO:0000256" key="1">
    <source>
        <dbReference type="SAM" id="MobiDB-lite"/>
    </source>
</evidence>
<keyword evidence="4" id="KW-1185">Reference proteome</keyword>
<feature type="domain" description="Rapsyn myristoylation/linker region N-terminal" evidence="2">
    <location>
        <begin position="86"/>
        <end position="162"/>
    </location>
</feature>
<feature type="compositionally biased region" description="Low complexity" evidence="1">
    <location>
        <begin position="585"/>
        <end position="595"/>
    </location>
</feature>
<dbReference type="GO" id="GO:0043495">
    <property type="term" value="F:protein-membrane adaptor activity"/>
    <property type="evidence" value="ECO:0007669"/>
    <property type="project" value="InterPro"/>
</dbReference>
<name>A0A8S4S128_9NEOP</name>
<dbReference type="SUPFAM" id="SSF48452">
    <property type="entry name" value="TPR-like"/>
    <property type="match status" value="2"/>
</dbReference>
<dbReference type="GO" id="GO:1900075">
    <property type="term" value="P:positive regulation of neuromuscular synaptic transmission"/>
    <property type="evidence" value="ECO:0007669"/>
    <property type="project" value="TreeGrafter"/>
</dbReference>
<dbReference type="GO" id="GO:0031594">
    <property type="term" value="C:neuromuscular junction"/>
    <property type="evidence" value="ECO:0007669"/>
    <property type="project" value="TreeGrafter"/>
</dbReference>
<dbReference type="EMBL" id="CAKXAJ010025744">
    <property type="protein sequence ID" value="CAH2243376.1"/>
    <property type="molecule type" value="Genomic_DNA"/>
</dbReference>
<dbReference type="PANTHER" id="PTHR46574">
    <property type="entry name" value="43 KDA RECEPTOR-ASSOCIATED PROTEIN OF THE SYNAPSE"/>
    <property type="match status" value="1"/>
</dbReference>
<evidence type="ECO:0000313" key="4">
    <source>
        <dbReference type="Proteomes" id="UP000838756"/>
    </source>
</evidence>
<feature type="compositionally biased region" description="Basic and acidic residues" evidence="1">
    <location>
        <begin position="721"/>
        <end position="737"/>
    </location>
</feature>
<dbReference type="Proteomes" id="UP000838756">
    <property type="component" value="Unassembled WGS sequence"/>
</dbReference>
<dbReference type="GO" id="GO:0007271">
    <property type="term" value="P:synaptic transmission, cholinergic"/>
    <property type="evidence" value="ECO:0007669"/>
    <property type="project" value="TreeGrafter"/>
</dbReference>
<proteinExistence type="predicted"/>
<dbReference type="Gene3D" id="1.25.40.10">
    <property type="entry name" value="Tetratricopeptide repeat domain"/>
    <property type="match status" value="2"/>
</dbReference>
<evidence type="ECO:0000313" key="3">
    <source>
        <dbReference type="EMBL" id="CAH2243376.1"/>
    </source>
</evidence>
<dbReference type="PANTHER" id="PTHR46574:SF1">
    <property type="entry name" value="43 KDA RECEPTOR-ASSOCIATED PROTEIN OF THE SYNAPSE"/>
    <property type="match status" value="1"/>
</dbReference>
<sequence length="745" mass="83321">MSWDSIESRDFLGGVPAHQLSATRLLSSPDPSRHHIEDPPELFPFSEEYPTEGRNGAIRWGSRFGPAHRPSAGVLECFRVCRSRIDQYLARRKIERGVRLYGQNEQRLAVKVWLSALRGVRHRSDKFSLLGHLYQAYMDFGKYRESLEFANRQLGISEELDSAPMRAEAYLNLARTHQTLGGLDRALSYARHALYNDCGGGSTAGCVHLTVAAVSLELGAFSKAMDGFQKALAVAQAQNDNTLLLQVYVGLSELWRRLRDTERAVACAARACDLGRGPRSTDLNTRHHRTALLQMAAALRARGELGDAHDYCNEALRLAAVAGDQGCYVRAVRIAGDVYRRKCDYGKALRNYEVAMGATQTLGDRLAQMEAMDGAARCLEALRLQGRICNCRPLEFNTRLLEVATSVGSKLYARVVVKAFDTKLWRRGVFGVCIPTRTSRPATRSPRSSKLTVTGCKMSAIAQQECLVKESLFQFINKNIPSADVSVIDDIVLAYVISILEEASQDPCFDLDGFIEMMAAYIPKFASIDSSLVCSWVLELEAELSRRDVSDTLSNHDASTESDRITVTLQTLNEMLPSITKNNRSHSNSENSESSENTERRSLFEEEEHPQECQLLIEMFPNTCAMEIKHCISIANGDAERAAATLLHRREQGQAMYAAALHAAARQPKINDQELKSRIIARYSYVDKNSEAKEHRPLAPKIEPKKMVRYRDNKIVSLKGERYTEVPKSGADEEQLRKPKKQHCP</sequence>
<feature type="region of interest" description="Disordered" evidence="1">
    <location>
        <begin position="721"/>
        <end position="745"/>
    </location>
</feature>
<dbReference type="GO" id="GO:0033130">
    <property type="term" value="F:acetylcholine receptor binding"/>
    <property type="evidence" value="ECO:0007669"/>
    <property type="project" value="InterPro"/>
</dbReference>
<feature type="region of interest" description="Disordered" evidence="1">
    <location>
        <begin position="578"/>
        <end position="607"/>
    </location>
</feature>
<organism evidence="3 4">
    <name type="scientific">Pararge aegeria aegeria</name>
    <dbReference type="NCBI Taxonomy" id="348720"/>
    <lineage>
        <taxon>Eukaryota</taxon>
        <taxon>Metazoa</taxon>
        <taxon>Ecdysozoa</taxon>
        <taxon>Arthropoda</taxon>
        <taxon>Hexapoda</taxon>
        <taxon>Insecta</taxon>
        <taxon>Pterygota</taxon>
        <taxon>Neoptera</taxon>
        <taxon>Endopterygota</taxon>
        <taxon>Lepidoptera</taxon>
        <taxon>Glossata</taxon>
        <taxon>Ditrysia</taxon>
        <taxon>Papilionoidea</taxon>
        <taxon>Nymphalidae</taxon>
        <taxon>Satyrinae</taxon>
        <taxon>Satyrini</taxon>
        <taxon>Parargina</taxon>
        <taxon>Pararge</taxon>
    </lineage>
</organism>
<protein>
    <submittedName>
        <fullName evidence="3">Jg5181 protein</fullName>
    </submittedName>
</protein>
<reference evidence="3" key="1">
    <citation type="submission" date="2022-03" db="EMBL/GenBank/DDBJ databases">
        <authorList>
            <person name="Lindestad O."/>
        </authorList>
    </citation>
    <scope>NUCLEOTIDE SEQUENCE</scope>
</reference>
<dbReference type="Pfam" id="PF10579">
    <property type="entry name" value="Rapsyn_N"/>
    <property type="match status" value="1"/>
</dbReference>